<dbReference type="AlphaFoldDB" id="A0A6L9Y5B1"/>
<gene>
    <name evidence="1" type="ORF">F9B74_03520</name>
</gene>
<sequence>MPYLFRPIAIFSLVILSACTTYRDIPSNSPAEVVYAKMGKPTHECTIDTNTTRLIWSQQPRGQYVYSANLSRQTGTIDRVESVLNLAHFRQLDKGIWSAQDVQCTFGPPAEIGRTGLGEKNEVVWTYRYKEANYWNNVMYIYLGKDGQQVTHYHSGPDPDYERVFWLFY</sequence>
<reference evidence="1 2" key="1">
    <citation type="submission" date="2020-02" db="EMBL/GenBank/DDBJ databases">
        <title>Pelistega sp. NLN82 were isolated from wild rodents of the Hainan Island.</title>
        <authorList>
            <person name="Niu N."/>
            <person name="Zhou J."/>
        </authorList>
    </citation>
    <scope>NUCLEOTIDE SEQUENCE [LARGE SCALE GENOMIC DNA]</scope>
    <source>
        <strain evidence="1 2">NLN82</strain>
    </source>
</reference>
<evidence type="ECO:0000313" key="2">
    <source>
        <dbReference type="Proteomes" id="UP000477651"/>
    </source>
</evidence>
<dbReference type="EMBL" id="JAAGYR010000005">
    <property type="protein sequence ID" value="NEN75395.1"/>
    <property type="molecule type" value="Genomic_DNA"/>
</dbReference>
<comment type="caution">
    <text evidence="1">The sequence shown here is derived from an EMBL/GenBank/DDBJ whole genome shotgun (WGS) entry which is preliminary data.</text>
</comment>
<dbReference type="PROSITE" id="PS51257">
    <property type="entry name" value="PROKAR_LIPOPROTEIN"/>
    <property type="match status" value="1"/>
</dbReference>
<keyword evidence="2" id="KW-1185">Reference proteome</keyword>
<dbReference type="Proteomes" id="UP000477651">
    <property type="component" value="Unassembled WGS sequence"/>
</dbReference>
<accession>A0A6L9Y5B1</accession>
<name>A0A6L9Y5B1_9BURK</name>
<evidence type="ECO:0000313" key="1">
    <source>
        <dbReference type="EMBL" id="NEN75395.1"/>
    </source>
</evidence>
<proteinExistence type="predicted"/>
<evidence type="ECO:0008006" key="3">
    <source>
        <dbReference type="Google" id="ProtNLM"/>
    </source>
</evidence>
<organism evidence="1 2">
    <name type="scientific">Pelistega ratti</name>
    <dbReference type="NCBI Taxonomy" id="2652177"/>
    <lineage>
        <taxon>Bacteria</taxon>
        <taxon>Pseudomonadati</taxon>
        <taxon>Pseudomonadota</taxon>
        <taxon>Betaproteobacteria</taxon>
        <taxon>Burkholderiales</taxon>
        <taxon>Alcaligenaceae</taxon>
        <taxon>Pelistega</taxon>
    </lineage>
</organism>
<protein>
    <recommendedName>
        <fullName evidence="3">Lipoprotein</fullName>
    </recommendedName>
</protein>